<reference evidence="10" key="2">
    <citation type="submission" date="2025-09" db="UniProtKB">
        <authorList>
            <consortium name="Ensembl"/>
        </authorList>
    </citation>
    <scope>IDENTIFICATION</scope>
</reference>
<feature type="compositionally biased region" description="Basic and acidic residues" evidence="7">
    <location>
        <begin position="55"/>
        <end position="72"/>
    </location>
</feature>
<feature type="region of interest" description="Disordered" evidence="7">
    <location>
        <begin position="362"/>
        <end position="382"/>
    </location>
</feature>
<dbReference type="GO" id="GO:0010032">
    <property type="term" value="P:meiotic chromosome condensation"/>
    <property type="evidence" value="ECO:0007669"/>
    <property type="project" value="TreeGrafter"/>
</dbReference>
<dbReference type="OMA" id="FDPPEHK"/>
<keyword evidence="5" id="KW-0539">Nucleus</keyword>
<evidence type="ECO:0000256" key="2">
    <source>
        <dbReference type="ARBA" id="ARBA00007844"/>
    </source>
</evidence>
<comment type="similarity">
    <text evidence="2">Belongs to the CND2 H2 (condensin-2 subunit 2) family.</text>
</comment>
<evidence type="ECO:0000256" key="3">
    <source>
        <dbReference type="ARBA" id="ARBA00016903"/>
    </source>
</evidence>
<dbReference type="GO" id="GO:0051306">
    <property type="term" value="P:mitotic sister chromatid separation"/>
    <property type="evidence" value="ECO:0007669"/>
    <property type="project" value="TreeGrafter"/>
</dbReference>
<evidence type="ECO:0000256" key="6">
    <source>
        <dbReference type="ARBA" id="ARBA00030479"/>
    </source>
</evidence>
<dbReference type="InterPro" id="IPR031737">
    <property type="entry name" value="CNDH2_C"/>
</dbReference>
<dbReference type="GO" id="GO:0005634">
    <property type="term" value="C:nucleus"/>
    <property type="evidence" value="ECO:0007669"/>
    <property type="project" value="UniProtKB-SubCell"/>
</dbReference>
<evidence type="ECO:0000256" key="4">
    <source>
        <dbReference type="ARBA" id="ARBA00023067"/>
    </source>
</evidence>
<reference evidence="10" key="1">
    <citation type="submission" date="2025-08" db="UniProtKB">
        <authorList>
            <consortium name="Ensembl"/>
        </authorList>
    </citation>
    <scope>IDENTIFICATION</scope>
</reference>
<dbReference type="STRING" id="30732.ENSOMEP00000018798"/>
<evidence type="ECO:0000313" key="11">
    <source>
        <dbReference type="Proteomes" id="UP000261560"/>
    </source>
</evidence>
<dbReference type="GeneTree" id="ENSGT00390000014443"/>
<dbReference type="PANTHER" id="PTHR14324">
    <property type="entry name" value="CONDENSIN-2 COMPLEX SUBUNIT H2"/>
    <property type="match status" value="1"/>
</dbReference>
<feature type="domain" description="Condensin II complex subunit H2 N-terminal" evidence="8">
    <location>
        <begin position="1"/>
        <end position="83"/>
    </location>
</feature>
<dbReference type="PANTHER" id="PTHR14324:SF3">
    <property type="entry name" value="CONDENSIN-2 COMPLEX SUBUNIT H2"/>
    <property type="match status" value="1"/>
</dbReference>
<dbReference type="Proteomes" id="UP000261560">
    <property type="component" value="Unplaced"/>
</dbReference>
<evidence type="ECO:0000256" key="7">
    <source>
        <dbReference type="SAM" id="MobiDB-lite"/>
    </source>
</evidence>
<keyword evidence="11" id="KW-1185">Reference proteome</keyword>
<evidence type="ECO:0000259" key="8">
    <source>
        <dbReference type="Pfam" id="PF06278"/>
    </source>
</evidence>
<comment type="subcellular location">
    <subcellularLocation>
        <location evidence="1">Nucleus</location>
    </subcellularLocation>
</comment>
<dbReference type="Pfam" id="PF16858">
    <property type="entry name" value="CNDH2_C"/>
    <property type="match status" value="1"/>
</dbReference>
<proteinExistence type="inferred from homology"/>
<name>A0A3B3CLP2_ORYME</name>
<feature type="region of interest" description="Disordered" evidence="7">
    <location>
        <begin position="169"/>
        <end position="213"/>
    </location>
</feature>
<accession>A0A3B3CLP2</accession>
<protein>
    <recommendedName>
        <fullName evidence="3">Condensin-2 complex subunit H2</fullName>
    </recommendedName>
    <alternativeName>
        <fullName evidence="6">Non-SMC condensin II complex subunit H2</fullName>
    </alternativeName>
</protein>
<evidence type="ECO:0000256" key="1">
    <source>
        <dbReference type="ARBA" id="ARBA00004123"/>
    </source>
</evidence>
<dbReference type="AlphaFoldDB" id="A0A3B3CLP2"/>
<dbReference type="Pfam" id="PF06278">
    <property type="entry name" value="CNDH2_N"/>
    <property type="match status" value="1"/>
</dbReference>
<keyword evidence="4" id="KW-0226">DNA condensation</keyword>
<feature type="region of interest" description="Disordered" evidence="7">
    <location>
        <begin position="50"/>
        <end position="111"/>
    </location>
</feature>
<dbReference type="InterPro" id="IPR031739">
    <property type="entry name" value="Ncaph2"/>
</dbReference>
<evidence type="ECO:0000313" key="10">
    <source>
        <dbReference type="Ensembl" id="ENSOMEP00000018798.1"/>
    </source>
</evidence>
<dbReference type="GO" id="GO:0003682">
    <property type="term" value="F:chromatin binding"/>
    <property type="evidence" value="ECO:0007669"/>
    <property type="project" value="TreeGrafter"/>
</dbReference>
<dbReference type="GO" id="GO:0000796">
    <property type="term" value="C:condensin complex"/>
    <property type="evidence" value="ECO:0007669"/>
    <property type="project" value="TreeGrafter"/>
</dbReference>
<evidence type="ECO:0000259" key="9">
    <source>
        <dbReference type="Pfam" id="PF16858"/>
    </source>
</evidence>
<feature type="compositionally biased region" description="Basic and acidic residues" evidence="7">
    <location>
        <begin position="191"/>
        <end position="213"/>
    </location>
</feature>
<sequence>MCITFDGGQTRLNFAEAALLIQGSACIYSKKVELLHNLVFQTLEFISEKNKKRSKEAEPEKSGESRVTNNRDDDGEDAFSPLDLDQSENEHQSGFSGTVVIPPLPPEALIPPESQEKQKLPLISVKGEVLCSQKDFRINLFFPGQGGVVLLTLRSWLEHGQSPAPFLHQDSCGDASMDADMPPEEVQDCPVEDRQDQDPEQHVDRHQAGSHVRERRQLLADGRPHQDAPPTVNVWTLHDPHAVLALDKPFKMGRCYRVPNGLDEGGKRKRRCPLPLQDFRSWFRGTFGPAQNKLKGGPTFTDLNDIYLKTLKDKISTRRRINRRAGVVMSEDELRRTFLQPQEGEEPADAFRDADMFGEQDVLSEEEFSPEDPAGGGGAQHISPDAEAEELSYEDLVKLRVEQLVAHSRGYTQETALSRRVKDWEDQIGPELLLQEQRPPFSIHEYGDRITAALSSVGRRRMFSSIVQGQDTMEVCKFLLASLQLANDYTVEVQSSAGLEESLDTMSLTLISTLRATDRFQNLQGSS</sequence>
<dbReference type="Ensembl" id="ENSOMET00000027840.1">
    <property type="protein sequence ID" value="ENSOMEP00000018798.1"/>
    <property type="gene ID" value="ENSOMEG00000020540.1"/>
</dbReference>
<organism evidence="10 11">
    <name type="scientific">Oryzias melastigma</name>
    <name type="common">Marine medaka</name>
    <dbReference type="NCBI Taxonomy" id="30732"/>
    <lineage>
        <taxon>Eukaryota</taxon>
        <taxon>Metazoa</taxon>
        <taxon>Chordata</taxon>
        <taxon>Craniata</taxon>
        <taxon>Vertebrata</taxon>
        <taxon>Euteleostomi</taxon>
        <taxon>Actinopterygii</taxon>
        <taxon>Neopterygii</taxon>
        <taxon>Teleostei</taxon>
        <taxon>Neoteleostei</taxon>
        <taxon>Acanthomorphata</taxon>
        <taxon>Ovalentaria</taxon>
        <taxon>Atherinomorphae</taxon>
        <taxon>Beloniformes</taxon>
        <taxon>Adrianichthyidae</taxon>
        <taxon>Oryziinae</taxon>
        <taxon>Oryzias</taxon>
    </lineage>
</organism>
<feature type="domain" description="Condensin-2 complex subunit H2 C-terminal" evidence="9">
    <location>
        <begin position="392"/>
        <end position="520"/>
    </location>
</feature>
<dbReference type="InterPro" id="IPR009378">
    <property type="entry name" value="H2_N"/>
</dbReference>
<evidence type="ECO:0000256" key="5">
    <source>
        <dbReference type="ARBA" id="ARBA00023242"/>
    </source>
</evidence>
<dbReference type="PaxDb" id="30732-ENSOMEP00000018798"/>